<sequence length="160" mass="18553">MLEKNTFLFGFVDLNEGSITETVNHLTDLQNARVQVAYEKLFASTRIEHFLHMDLAMEFDLNVLKKMSTDYAEAKKQAIDEANEVVDVQNIKHIADDKELMGDTAEKIADDWNVQREVFCQQTILKEQPAEAEKQLQLHYEEDSGDDEFERELEKLLVQT</sequence>
<evidence type="ECO:0000313" key="1">
    <source>
        <dbReference type="EMBL" id="KAJ4720106.1"/>
    </source>
</evidence>
<evidence type="ECO:0000313" key="2">
    <source>
        <dbReference type="Proteomes" id="UP001164539"/>
    </source>
</evidence>
<name>A0ACC1Y9I8_MELAZ</name>
<accession>A0ACC1Y9I8</accession>
<reference evidence="1 2" key="1">
    <citation type="journal article" date="2023" name="Science">
        <title>Complex scaffold remodeling in plant triterpene biosynthesis.</title>
        <authorList>
            <person name="De La Pena R."/>
            <person name="Hodgson H."/>
            <person name="Liu J.C."/>
            <person name="Stephenson M.J."/>
            <person name="Martin A.C."/>
            <person name="Owen C."/>
            <person name="Harkess A."/>
            <person name="Leebens-Mack J."/>
            <person name="Jimenez L.E."/>
            <person name="Osbourn A."/>
            <person name="Sattely E.S."/>
        </authorList>
    </citation>
    <scope>NUCLEOTIDE SEQUENCE [LARGE SCALE GENOMIC DNA]</scope>
    <source>
        <strain evidence="2">cv. JPN11</strain>
        <tissue evidence="1">Leaf</tissue>
    </source>
</reference>
<protein>
    <submittedName>
        <fullName evidence="1">Small nuclear RNA activating complex (SNAPc), subunit SNAP43 protein</fullName>
    </submittedName>
</protein>
<gene>
    <name evidence="1" type="ORF">OWV82_007987</name>
</gene>
<dbReference type="EMBL" id="CM051397">
    <property type="protein sequence ID" value="KAJ4720106.1"/>
    <property type="molecule type" value="Genomic_DNA"/>
</dbReference>
<comment type="caution">
    <text evidence="1">The sequence shown here is derived from an EMBL/GenBank/DDBJ whole genome shotgun (WGS) entry which is preliminary data.</text>
</comment>
<organism evidence="1 2">
    <name type="scientific">Melia azedarach</name>
    <name type="common">Chinaberry tree</name>
    <dbReference type="NCBI Taxonomy" id="155640"/>
    <lineage>
        <taxon>Eukaryota</taxon>
        <taxon>Viridiplantae</taxon>
        <taxon>Streptophyta</taxon>
        <taxon>Embryophyta</taxon>
        <taxon>Tracheophyta</taxon>
        <taxon>Spermatophyta</taxon>
        <taxon>Magnoliopsida</taxon>
        <taxon>eudicotyledons</taxon>
        <taxon>Gunneridae</taxon>
        <taxon>Pentapetalae</taxon>
        <taxon>rosids</taxon>
        <taxon>malvids</taxon>
        <taxon>Sapindales</taxon>
        <taxon>Meliaceae</taxon>
        <taxon>Melia</taxon>
    </lineage>
</organism>
<dbReference type="Proteomes" id="UP001164539">
    <property type="component" value="Chromosome 4"/>
</dbReference>
<keyword evidence="2" id="KW-1185">Reference proteome</keyword>
<proteinExistence type="predicted"/>